<feature type="region of interest" description="Disordered" evidence="1">
    <location>
        <begin position="336"/>
        <end position="361"/>
    </location>
</feature>
<evidence type="ECO:0000313" key="3">
    <source>
        <dbReference type="EMBL" id="MBW0508906.1"/>
    </source>
</evidence>
<feature type="compositionally biased region" description="Polar residues" evidence="1">
    <location>
        <begin position="123"/>
        <end position="146"/>
    </location>
</feature>
<gene>
    <name evidence="3" type="ORF">O181_048621</name>
</gene>
<feature type="region of interest" description="Disordered" evidence="1">
    <location>
        <begin position="503"/>
        <end position="529"/>
    </location>
</feature>
<feature type="compositionally biased region" description="Basic and acidic residues" evidence="1">
    <location>
        <begin position="503"/>
        <end position="514"/>
    </location>
</feature>
<dbReference type="PANTHER" id="PTHR47349:SF1">
    <property type="entry name" value="AER328WP"/>
    <property type="match status" value="1"/>
</dbReference>
<feature type="region of interest" description="Disordered" evidence="1">
    <location>
        <begin position="1034"/>
        <end position="1060"/>
    </location>
</feature>
<feature type="compositionally biased region" description="Basic and acidic residues" evidence="1">
    <location>
        <begin position="80"/>
        <end position="89"/>
    </location>
</feature>
<comment type="caution">
    <text evidence="3">The sequence shown here is derived from an EMBL/GenBank/DDBJ whole genome shotgun (WGS) entry which is preliminary data.</text>
</comment>
<keyword evidence="4" id="KW-1185">Reference proteome</keyword>
<dbReference type="OrthoDB" id="5598028at2759"/>
<dbReference type="InterPro" id="IPR058933">
    <property type="entry name" value="YMC020W-like_ab_hydrolase"/>
</dbReference>
<proteinExistence type="predicted"/>
<dbReference type="PANTHER" id="PTHR47349">
    <property type="entry name" value="CHROMOSOME 8, WHOLE GENOME SHOTGUN SEQUENCE"/>
    <property type="match status" value="1"/>
</dbReference>
<accession>A0A9Q3DR14</accession>
<dbReference type="AlphaFoldDB" id="A0A9Q3DR14"/>
<feature type="compositionally biased region" description="Polar residues" evidence="1">
    <location>
        <begin position="35"/>
        <end position="46"/>
    </location>
</feature>
<dbReference type="Proteomes" id="UP000765509">
    <property type="component" value="Unassembled WGS sequence"/>
</dbReference>
<feature type="region of interest" description="Disordered" evidence="1">
    <location>
        <begin position="63"/>
        <end position="163"/>
    </location>
</feature>
<feature type="domain" description="YMC020W-like alpha/beta hydrolase" evidence="2">
    <location>
        <begin position="626"/>
        <end position="957"/>
    </location>
</feature>
<feature type="compositionally biased region" description="Low complexity" evidence="1">
    <location>
        <begin position="228"/>
        <end position="247"/>
    </location>
</feature>
<feature type="compositionally biased region" description="Low complexity" evidence="1">
    <location>
        <begin position="438"/>
        <end position="459"/>
    </location>
</feature>
<feature type="compositionally biased region" description="Low complexity" evidence="1">
    <location>
        <begin position="107"/>
        <end position="122"/>
    </location>
</feature>
<feature type="region of interest" description="Disordered" evidence="1">
    <location>
        <begin position="415"/>
        <end position="459"/>
    </location>
</feature>
<feature type="compositionally biased region" description="Low complexity" evidence="1">
    <location>
        <begin position="153"/>
        <end position="163"/>
    </location>
</feature>
<evidence type="ECO:0000256" key="1">
    <source>
        <dbReference type="SAM" id="MobiDB-lite"/>
    </source>
</evidence>
<feature type="compositionally biased region" description="Polar residues" evidence="1">
    <location>
        <begin position="90"/>
        <end position="106"/>
    </location>
</feature>
<feature type="compositionally biased region" description="Basic and acidic residues" evidence="1">
    <location>
        <begin position="248"/>
        <end position="260"/>
    </location>
</feature>
<sequence>MNHHHHHHHHQNYRNQFINLTLNSSLSNRRSPTSVKKSTPSHPTTQLINSFEFKTTNNIVSSSSQASSSVSNRQLNQSKPSDHSTDSKINHQSSSRGYCKDSTIQTSISSNHQNFESSSSGSTSVDPFHNQSNHQNSLQSTSSSHLKTSKDISNSSNHSNLNHLLQPNQYSIDSIPPSSKKSYSSMNHSINQLQSSFPSISNRHSLLASQSSHSSTLNQFVSKVSKSQSSQSIQTDSQQKSSNQIKSKQTDKGKSKEKAPSIKPKITHENLNQNSQNQINNSDQTSSSTTSSHSNQSSNSLGSNLPHSSWWSWRSGSGIAQSTVQRDIVSLEPDHQTISHQTSLSNLENSTSHPNPQNPPSRISNWIYSWYSTQPTTIINQPSNQSFQDSLANPILDSISDNSKGWAGYFSSTRSLPRRKLQETEQKSVESMEIDPTLSASNSPAHSSSNPLKSPPSSSTNSWIGIGYGSIKLKKNCNDSAIRPVPSSSTFDTGLVNEQEIIRHNKSDDSEPKKSKVVPPLTDIPSFQPSSHTKTKAFIPNLVLPTFHDTFHHPPRSFLPKPSTLQKTFGLVQAYIFSAPPQFPQTVHLDNHKLSQRSRRKVLDVFHQNQHISTRLPKSLDLLGINRLERLKNLKKIAIIGIHGWFPGPWLESILGKPTGTSSKFASMMNDSVRKYFQHELGQALNDEFATLIALEGEGKVNDRVELLYQELHKRADWVSAVQEAQVVFVVSHSQGSLVSCILIERLIKVGLIKAGDQVLSLCMCGIWSGPFVGLNSSYAFQPVLKLLEGPAAHELFEFQDHHSKPSRVVLTSLMNCLSSGVKFLLVGSMNDQVVPLYSALNYSVNHPSILRTVFIDSAVFYSTDFLTNLVIFCQRLKNAGLSDHGLVNLLSEALIGSLNGVGHSTVYEEPDVFELAIRYYFETSSPLDSPTNQLAPSKSRFNSIDYVKHLPKSMMGVDHSFNPKQKFNPYLLTWTLRGLIEDRQIQMLFGNELMTLRKQFEDWKPISKLLKDLKLKLEPFKINAVDYSQSLTNPALNSHESETTSRKDIDNNSDRSSKL</sequence>
<protein>
    <recommendedName>
        <fullName evidence="2">YMC020W-like alpha/beta hydrolase domain-containing protein</fullName>
    </recommendedName>
</protein>
<dbReference type="EMBL" id="AVOT02020610">
    <property type="protein sequence ID" value="MBW0508906.1"/>
    <property type="molecule type" value="Genomic_DNA"/>
</dbReference>
<organism evidence="3 4">
    <name type="scientific">Austropuccinia psidii MF-1</name>
    <dbReference type="NCBI Taxonomy" id="1389203"/>
    <lineage>
        <taxon>Eukaryota</taxon>
        <taxon>Fungi</taxon>
        <taxon>Dikarya</taxon>
        <taxon>Basidiomycota</taxon>
        <taxon>Pucciniomycotina</taxon>
        <taxon>Pucciniomycetes</taxon>
        <taxon>Pucciniales</taxon>
        <taxon>Sphaerophragmiaceae</taxon>
        <taxon>Austropuccinia</taxon>
    </lineage>
</organism>
<name>A0A9Q3DR14_9BASI</name>
<evidence type="ECO:0000259" key="2">
    <source>
        <dbReference type="Pfam" id="PF26147"/>
    </source>
</evidence>
<feature type="region of interest" description="Disordered" evidence="1">
    <location>
        <begin position="228"/>
        <end position="305"/>
    </location>
</feature>
<feature type="compositionally biased region" description="Low complexity" evidence="1">
    <location>
        <begin position="270"/>
        <end position="305"/>
    </location>
</feature>
<feature type="compositionally biased region" description="Basic and acidic residues" evidence="1">
    <location>
        <begin position="1040"/>
        <end position="1060"/>
    </location>
</feature>
<dbReference type="Pfam" id="PF26147">
    <property type="entry name" value="AB_HYDROLASE_YMC0-YMC35"/>
    <property type="match status" value="1"/>
</dbReference>
<feature type="compositionally biased region" description="Polar residues" evidence="1">
    <location>
        <begin position="338"/>
        <end position="361"/>
    </location>
</feature>
<reference evidence="3" key="1">
    <citation type="submission" date="2021-03" db="EMBL/GenBank/DDBJ databases">
        <title>Draft genome sequence of rust myrtle Austropuccinia psidii MF-1, a brazilian biotype.</title>
        <authorList>
            <person name="Quecine M.C."/>
            <person name="Pachon D.M.R."/>
            <person name="Bonatelli M.L."/>
            <person name="Correr F.H."/>
            <person name="Franceschini L.M."/>
            <person name="Leite T.F."/>
            <person name="Margarido G.R.A."/>
            <person name="Almeida C.A."/>
            <person name="Ferrarezi J.A."/>
            <person name="Labate C.A."/>
        </authorList>
    </citation>
    <scope>NUCLEOTIDE SEQUENCE</scope>
    <source>
        <strain evidence="3">MF-1</strain>
    </source>
</reference>
<feature type="compositionally biased region" description="Basic and acidic residues" evidence="1">
    <location>
        <begin position="420"/>
        <end position="430"/>
    </location>
</feature>
<feature type="region of interest" description="Disordered" evidence="1">
    <location>
        <begin position="26"/>
        <end position="46"/>
    </location>
</feature>
<evidence type="ECO:0000313" key="4">
    <source>
        <dbReference type="Proteomes" id="UP000765509"/>
    </source>
</evidence>
<dbReference type="InterPro" id="IPR058934">
    <property type="entry name" value="YMC020W-like"/>
</dbReference>